<dbReference type="EMBL" id="BAWF01000052">
    <property type="protein sequence ID" value="GAF48310.1"/>
    <property type="molecule type" value="Genomic_DNA"/>
</dbReference>
<feature type="transmembrane region" description="Helical" evidence="1">
    <location>
        <begin position="415"/>
        <end position="440"/>
    </location>
</feature>
<keyword evidence="1" id="KW-0812">Transmembrane</keyword>
<feature type="transmembrane region" description="Helical" evidence="1">
    <location>
        <begin position="34"/>
        <end position="60"/>
    </location>
</feature>
<dbReference type="Pfam" id="PF03806">
    <property type="entry name" value="ABG_transport"/>
    <property type="match status" value="1"/>
</dbReference>
<evidence type="ECO:0000313" key="2">
    <source>
        <dbReference type="EMBL" id="GAF48310.1"/>
    </source>
</evidence>
<dbReference type="RefSeq" id="WP_052033520.1">
    <property type="nucleotide sequence ID" value="NZ_BAWF01000052.1"/>
</dbReference>
<feature type="transmembrane region" description="Helical" evidence="1">
    <location>
        <begin position="217"/>
        <end position="239"/>
    </location>
</feature>
<dbReference type="OrthoDB" id="3314392at2"/>
<feature type="transmembrane region" description="Helical" evidence="1">
    <location>
        <begin position="476"/>
        <end position="501"/>
    </location>
</feature>
<keyword evidence="3" id="KW-1185">Reference proteome</keyword>
<keyword evidence="1" id="KW-1133">Transmembrane helix</keyword>
<feature type="transmembrane region" description="Helical" evidence="1">
    <location>
        <begin position="309"/>
        <end position="332"/>
    </location>
</feature>
<comment type="caution">
    <text evidence="2">The sequence shown here is derived from an EMBL/GenBank/DDBJ whole genome shotgun (WGS) entry which is preliminary data.</text>
</comment>
<proteinExistence type="predicted"/>
<dbReference type="InterPro" id="IPR004697">
    <property type="entry name" value="AbgT"/>
</dbReference>
<gene>
    <name evidence="2" type="primary">abgT</name>
    <name evidence="2" type="ORF">RW1_052_00170</name>
</gene>
<dbReference type="PANTHER" id="PTHR30282:SF0">
    <property type="entry name" value="P-AMINOBENZOYL-GLUTAMATE TRANSPORT PROTEIN"/>
    <property type="match status" value="1"/>
</dbReference>
<feature type="transmembrane region" description="Helical" evidence="1">
    <location>
        <begin position="129"/>
        <end position="152"/>
    </location>
</feature>
<accession>X0RBB3</accession>
<feature type="transmembrane region" description="Helical" evidence="1">
    <location>
        <begin position="353"/>
        <end position="380"/>
    </location>
</feature>
<feature type="transmembrane region" description="Helical" evidence="1">
    <location>
        <begin position="268"/>
        <end position="289"/>
    </location>
</feature>
<dbReference type="PANTHER" id="PTHR30282">
    <property type="entry name" value="P-AMINOBENZOYL GLUTAMATE TRANSPORTER"/>
    <property type="match status" value="1"/>
</dbReference>
<protein>
    <submittedName>
        <fullName evidence="2">Aminobenzoyl-glutamate transport protein</fullName>
    </submittedName>
</protein>
<evidence type="ECO:0000256" key="1">
    <source>
        <dbReference type="SAM" id="Phobius"/>
    </source>
</evidence>
<organism evidence="2 3">
    <name type="scientific">Rhodococcus wratislaviensis NBRC 100605</name>
    <dbReference type="NCBI Taxonomy" id="1219028"/>
    <lineage>
        <taxon>Bacteria</taxon>
        <taxon>Bacillati</taxon>
        <taxon>Actinomycetota</taxon>
        <taxon>Actinomycetes</taxon>
        <taxon>Mycobacteriales</taxon>
        <taxon>Nocardiaceae</taxon>
        <taxon>Rhodococcus</taxon>
    </lineage>
</organism>
<evidence type="ECO:0000313" key="3">
    <source>
        <dbReference type="Proteomes" id="UP000019491"/>
    </source>
</evidence>
<reference evidence="2 3" key="1">
    <citation type="submission" date="2014-02" db="EMBL/GenBank/DDBJ databases">
        <title>Whole genome shotgun sequence of Rhodococcus wratislaviensis NBRC 100605.</title>
        <authorList>
            <person name="Hosoyama A."/>
            <person name="Tsuchikane K."/>
            <person name="Yoshida I."/>
            <person name="Ohji S."/>
            <person name="Ichikawa N."/>
            <person name="Yamazoe A."/>
            <person name="Fujita N."/>
        </authorList>
    </citation>
    <scope>NUCLEOTIDE SEQUENCE [LARGE SCALE GENOMIC DNA]</scope>
    <source>
        <strain evidence="2 3">NBRC 100605</strain>
    </source>
</reference>
<keyword evidence="1" id="KW-0472">Membrane</keyword>
<dbReference type="GO" id="GO:1902604">
    <property type="term" value="P:p-aminobenzoyl-glutamate transmembrane transport"/>
    <property type="evidence" value="ECO:0007669"/>
    <property type="project" value="InterPro"/>
</dbReference>
<dbReference type="Proteomes" id="UP000019491">
    <property type="component" value="Unassembled WGS sequence"/>
</dbReference>
<dbReference type="AlphaFoldDB" id="X0RBB3"/>
<name>X0RBB3_RHOWR</name>
<feature type="transmembrane region" description="Helical" evidence="1">
    <location>
        <begin position="386"/>
        <end position="408"/>
    </location>
</feature>
<dbReference type="GO" id="GO:0015558">
    <property type="term" value="F:secondary active p-aminobenzoyl-glutamate transmembrane transporter activity"/>
    <property type="evidence" value="ECO:0007669"/>
    <property type="project" value="InterPro"/>
</dbReference>
<feature type="transmembrane region" description="Helical" evidence="1">
    <location>
        <begin position="446"/>
        <end position="464"/>
    </location>
</feature>
<sequence>MISTKSAPLPTTDPQQGRVWRFVERTGNKLPHPVLLFLGLLLIVGIASTVLALLGVSVTVPGTGELLNVRGLFTGEGIEWILTNAVTNFTGFPPLGTVLLMVMAVGTAERSGFLRAGVQTTIGRAPRSLLPYVVALVSLQGHFMGDVVFLVIPPLAAAVFRSAGRNPVAGLIGSFACVAAGYASGFTVGSLDALYSGITVKAAAILPGSDGLPTHILINYFFTATSSLALAVVGGFLIARVLEPRLPVPEIVDEEQAETDLTPKQRRALVAAAAVGIVLVSAAFVTWLVPGSPLRGENGTLIPSPFLSSIPPMLFVAFLLPAIVYGFLAGTFHTIDDVPRSMGESLKDMSSYIVLMFFVAQMIATFTWSNLGILLSVTIASGLERLGLTGFLGVLLFIALICVLNLFIASGSAMWSLVAPVFVPTFMLLGLQPALTLAAFRIGDSTTALITPMNVYLFLVLAMLQKYEPSAKYGTLVSRTGIFLLPFIIIWTAVLGVFYFLDLPLGPGAGIHLS</sequence>